<dbReference type="EMBL" id="QWJV01000456">
    <property type="protein sequence ID" value="RIQ11677.1"/>
    <property type="molecule type" value="Genomic_DNA"/>
</dbReference>
<accession>A0A658IBV1</accession>
<dbReference type="AlphaFoldDB" id="A0A658IBV1"/>
<feature type="non-terminal residue" evidence="1">
    <location>
        <position position="1"/>
    </location>
</feature>
<dbReference type="Proteomes" id="UP000839534">
    <property type="component" value="Unassembled WGS sequence"/>
</dbReference>
<evidence type="ECO:0000313" key="1">
    <source>
        <dbReference type="EMBL" id="RIQ11677.1"/>
    </source>
</evidence>
<sequence>VEDFNAGLPKSRLPLETTLTEV</sequence>
<organism evidence="1">
    <name type="scientific">Salmonella enterica subsp. enterica serovar Newport str. CFSAN000835</name>
    <dbReference type="NCBI Taxonomy" id="1299174"/>
    <lineage>
        <taxon>Bacteria</taxon>
        <taxon>Pseudomonadati</taxon>
        <taxon>Pseudomonadota</taxon>
        <taxon>Gammaproteobacteria</taxon>
        <taxon>Enterobacterales</taxon>
        <taxon>Enterobacteriaceae</taxon>
        <taxon>Salmonella</taxon>
    </lineage>
</organism>
<name>A0A658IBV1_SALNE</name>
<reference evidence="1" key="1">
    <citation type="submission" date="2018-08" db="EMBL/GenBank/DDBJ databases">
        <title>Whole genome sequencing of Salmonella enterica serotype newport.</title>
        <authorList>
            <person name="Bell R."/>
        </authorList>
    </citation>
    <scope>NUCLEOTIDE SEQUENCE [LARGE SCALE GENOMIC DNA]</scope>
    <source>
        <strain evidence="1">CFSAN000835</strain>
    </source>
</reference>
<protein>
    <submittedName>
        <fullName evidence="1">NAD(P)H nitroreductase</fullName>
    </submittedName>
</protein>
<proteinExistence type="predicted"/>
<comment type="caution">
    <text evidence="1">The sequence shown here is derived from an EMBL/GenBank/DDBJ whole genome shotgun (WGS) entry which is preliminary data.</text>
</comment>
<gene>
    <name evidence="1" type="ORF">DLN06_27840</name>
</gene>